<comment type="caution">
    <text evidence="2">The sequence shown here is derived from an EMBL/GenBank/DDBJ whole genome shotgun (WGS) entry which is preliminary data.</text>
</comment>
<feature type="signal peptide" evidence="1">
    <location>
        <begin position="1"/>
        <end position="27"/>
    </location>
</feature>
<organism evidence="2 3">
    <name type="scientific">Pipistrellus kuhlii</name>
    <name type="common">Kuhl's pipistrelle</name>
    <dbReference type="NCBI Taxonomy" id="59472"/>
    <lineage>
        <taxon>Eukaryota</taxon>
        <taxon>Metazoa</taxon>
        <taxon>Chordata</taxon>
        <taxon>Craniata</taxon>
        <taxon>Vertebrata</taxon>
        <taxon>Euteleostomi</taxon>
        <taxon>Mammalia</taxon>
        <taxon>Eutheria</taxon>
        <taxon>Laurasiatheria</taxon>
        <taxon>Chiroptera</taxon>
        <taxon>Yangochiroptera</taxon>
        <taxon>Vespertilionidae</taxon>
        <taxon>Pipistrellus</taxon>
    </lineage>
</organism>
<dbReference type="Proteomes" id="UP000558488">
    <property type="component" value="Unassembled WGS sequence"/>
</dbReference>
<reference evidence="2 3" key="1">
    <citation type="journal article" date="2020" name="Nature">
        <title>Six reference-quality genomes reveal evolution of bat adaptations.</title>
        <authorList>
            <person name="Jebb D."/>
            <person name="Huang Z."/>
            <person name="Pippel M."/>
            <person name="Hughes G.M."/>
            <person name="Lavrichenko K."/>
            <person name="Devanna P."/>
            <person name="Winkler S."/>
            <person name="Jermiin L.S."/>
            <person name="Skirmuntt E.C."/>
            <person name="Katzourakis A."/>
            <person name="Burkitt-Gray L."/>
            <person name="Ray D.A."/>
            <person name="Sullivan K.A.M."/>
            <person name="Roscito J.G."/>
            <person name="Kirilenko B.M."/>
            <person name="Davalos L.M."/>
            <person name="Corthals A.P."/>
            <person name="Power M.L."/>
            <person name="Jones G."/>
            <person name="Ransome R.D."/>
            <person name="Dechmann D.K.N."/>
            <person name="Locatelli A.G."/>
            <person name="Puechmaille S.J."/>
            <person name="Fedrigo O."/>
            <person name="Jarvis E.D."/>
            <person name="Hiller M."/>
            <person name="Vernes S.C."/>
            <person name="Myers E.W."/>
            <person name="Teeling E.C."/>
        </authorList>
    </citation>
    <scope>NUCLEOTIDE SEQUENCE [LARGE SCALE GENOMIC DNA]</scope>
    <source>
        <strain evidence="2">MPipKuh1</strain>
        <tissue evidence="2">Flight muscle</tissue>
    </source>
</reference>
<feature type="chain" id="PRO_5029821337" evidence="1">
    <location>
        <begin position="28"/>
        <end position="126"/>
    </location>
</feature>
<keyword evidence="3" id="KW-1185">Reference proteome</keyword>
<name>A0A7J7XUZ3_PIPKU</name>
<proteinExistence type="predicted"/>
<protein>
    <submittedName>
        <fullName evidence="2">Uncharacterized protein</fullName>
    </submittedName>
</protein>
<dbReference type="AlphaFoldDB" id="A0A7J7XUZ3"/>
<dbReference type="EMBL" id="JACAGB010000007">
    <property type="protein sequence ID" value="KAF6353459.1"/>
    <property type="molecule type" value="Genomic_DNA"/>
</dbReference>
<accession>A0A7J7XUZ3</accession>
<evidence type="ECO:0000256" key="1">
    <source>
        <dbReference type="SAM" id="SignalP"/>
    </source>
</evidence>
<keyword evidence="1" id="KW-0732">Signal</keyword>
<gene>
    <name evidence="2" type="ORF">mPipKuh1_010425</name>
</gene>
<evidence type="ECO:0000313" key="3">
    <source>
        <dbReference type="Proteomes" id="UP000558488"/>
    </source>
</evidence>
<sequence length="126" mass="14025">MILKSVTSLVFLEYFQLLFPLKTFASGECCLLTVAELQARGVWVSFVTTGICGPSLCPIVTACQRAICALVLSFHEEVDGRSSSATFHLCCLGERLGFKTKELMRKKKKYVEQDGHVSKCHKFSLI</sequence>
<evidence type="ECO:0000313" key="2">
    <source>
        <dbReference type="EMBL" id="KAF6353459.1"/>
    </source>
</evidence>